<sequence>MDSPSQVYHQLTDPLDEPDDTDLGVDQDEDYIDKGEDEEHRGEGRVRGPQKQNHRKTFKVGLWDAMNDPAFHHLICWSADGTSGEIPDKFKFQNSHAMRAITDAKDFGGFVRQLHMWGFKRSSVDGRSCAFYHESFRRGRLDLLEQIKRKGERKVARVPAVRVMDNWPPP</sequence>
<dbReference type="InterPro" id="IPR036388">
    <property type="entry name" value="WH-like_DNA-bd_sf"/>
</dbReference>
<accession>A0A0J1AY52</accession>
<dbReference type="Gene3D" id="1.10.10.10">
    <property type="entry name" value="Winged helix-like DNA-binding domain superfamily/Winged helix DNA-binding domain"/>
    <property type="match status" value="1"/>
</dbReference>
<feature type="domain" description="HSF-type DNA-binding" evidence="7">
    <location>
        <begin position="54"/>
        <end position="150"/>
    </location>
</feature>
<name>A0A0J1AY52_9TREE</name>
<keyword evidence="3 8" id="KW-0238">DNA-binding</keyword>
<dbReference type="GO" id="GO:0043565">
    <property type="term" value="F:sequence-specific DNA binding"/>
    <property type="evidence" value="ECO:0007669"/>
    <property type="project" value="InterPro"/>
</dbReference>
<evidence type="ECO:0000313" key="8">
    <source>
        <dbReference type="EMBL" id="KLT40259.1"/>
    </source>
</evidence>
<evidence type="ECO:0000256" key="1">
    <source>
        <dbReference type="ARBA" id="ARBA00004123"/>
    </source>
</evidence>
<keyword evidence="4" id="KW-0539">Nucleus</keyword>
<dbReference type="GO" id="GO:0005634">
    <property type="term" value="C:nucleus"/>
    <property type="evidence" value="ECO:0007669"/>
    <property type="project" value="UniProtKB-SubCell"/>
</dbReference>
<keyword evidence="9" id="KW-1185">Reference proteome</keyword>
<reference evidence="8 9" key="1">
    <citation type="submission" date="2015-03" db="EMBL/GenBank/DDBJ databases">
        <title>Genomics and transcriptomics of the oil-accumulating basidiomycete yeast T. oleaginosus allow insights into substrate utilization and the diverse evolutionary trajectories of mating systems in fungi.</title>
        <authorList>
            <consortium name="DOE Joint Genome Institute"/>
            <person name="Kourist R."/>
            <person name="Kracht O."/>
            <person name="Bracharz F."/>
            <person name="Lipzen A."/>
            <person name="Nolan M."/>
            <person name="Ohm R."/>
            <person name="Grigoriev I."/>
            <person name="Sun S."/>
            <person name="Heitman J."/>
            <person name="Bruck T."/>
            <person name="Nowrousian M."/>
        </authorList>
    </citation>
    <scope>NUCLEOTIDE SEQUENCE [LARGE SCALE GENOMIC DNA]</scope>
    <source>
        <strain evidence="8 9">IBC0246</strain>
    </source>
</reference>
<organism evidence="8 9">
    <name type="scientific">Cutaneotrichosporon oleaginosum</name>
    <dbReference type="NCBI Taxonomy" id="879819"/>
    <lineage>
        <taxon>Eukaryota</taxon>
        <taxon>Fungi</taxon>
        <taxon>Dikarya</taxon>
        <taxon>Basidiomycota</taxon>
        <taxon>Agaricomycotina</taxon>
        <taxon>Tremellomycetes</taxon>
        <taxon>Trichosporonales</taxon>
        <taxon>Trichosporonaceae</taxon>
        <taxon>Cutaneotrichosporon</taxon>
    </lineage>
</organism>
<evidence type="ECO:0000256" key="6">
    <source>
        <dbReference type="SAM" id="MobiDB-lite"/>
    </source>
</evidence>
<feature type="compositionally biased region" description="Basic and acidic residues" evidence="6">
    <location>
        <begin position="32"/>
        <end position="46"/>
    </location>
</feature>
<evidence type="ECO:0000256" key="5">
    <source>
        <dbReference type="RuleBase" id="RU004020"/>
    </source>
</evidence>
<dbReference type="Pfam" id="PF00447">
    <property type="entry name" value="HSF_DNA-bind"/>
    <property type="match status" value="1"/>
</dbReference>
<dbReference type="AlphaFoldDB" id="A0A0J1AY52"/>
<dbReference type="RefSeq" id="XP_018276750.1">
    <property type="nucleotide sequence ID" value="XM_018423981.1"/>
</dbReference>
<feature type="compositionally biased region" description="Acidic residues" evidence="6">
    <location>
        <begin position="14"/>
        <end position="31"/>
    </location>
</feature>
<comment type="subcellular location">
    <subcellularLocation>
        <location evidence="1">Nucleus</location>
    </subcellularLocation>
</comment>
<dbReference type="PANTHER" id="PTHR10015:SF427">
    <property type="entry name" value="HEAT SHOCK FACTOR PROTEIN"/>
    <property type="match status" value="1"/>
</dbReference>
<dbReference type="Proteomes" id="UP000053611">
    <property type="component" value="Unassembled WGS sequence"/>
</dbReference>
<feature type="region of interest" description="Disordered" evidence="6">
    <location>
        <begin position="1"/>
        <end position="53"/>
    </location>
</feature>
<dbReference type="GeneID" id="28984584"/>
<evidence type="ECO:0000259" key="7">
    <source>
        <dbReference type="SMART" id="SM00415"/>
    </source>
</evidence>
<evidence type="ECO:0000256" key="2">
    <source>
        <dbReference type="ARBA" id="ARBA00006403"/>
    </source>
</evidence>
<evidence type="ECO:0000256" key="4">
    <source>
        <dbReference type="ARBA" id="ARBA00023242"/>
    </source>
</evidence>
<dbReference type="InterPro" id="IPR000232">
    <property type="entry name" value="HSF_DNA-bd"/>
</dbReference>
<dbReference type="PRINTS" id="PR00056">
    <property type="entry name" value="HSFDOMAIN"/>
</dbReference>
<comment type="similarity">
    <text evidence="2 5">Belongs to the HSF family.</text>
</comment>
<dbReference type="InterPro" id="IPR036390">
    <property type="entry name" value="WH_DNA-bd_sf"/>
</dbReference>
<protein>
    <submittedName>
        <fullName evidence="8">Winged helix DNA-binding domain-containing protein</fullName>
    </submittedName>
</protein>
<proteinExistence type="inferred from homology"/>
<dbReference type="PANTHER" id="PTHR10015">
    <property type="entry name" value="HEAT SHOCK TRANSCRIPTION FACTOR"/>
    <property type="match status" value="1"/>
</dbReference>
<dbReference type="SUPFAM" id="SSF46785">
    <property type="entry name" value="Winged helix' DNA-binding domain"/>
    <property type="match status" value="1"/>
</dbReference>
<evidence type="ECO:0000313" key="9">
    <source>
        <dbReference type="Proteomes" id="UP000053611"/>
    </source>
</evidence>
<dbReference type="GO" id="GO:0003700">
    <property type="term" value="F:DNA-binding transcription factor activity"/>
    <property type="evidence" value="ECO:0007669"/>
    <property type="project" value="InterPro"/>
</dbReference>
<dbReference type="OrthoDB" id="60033at2759"/>
<dbReference type="EMBL" id="KQ087238">
    <property type="protein sequence ID" value="KLT40259.1"/>
    <property type="molecule type" value="Genomic_DNA"/>
</dbReference>
<evidence type="ECO:0000256" key="3">
    <source>
        <dbReference type="ARBA" id="ARBA00023125"/>
    </source>
</evidence>
<dbReference type="SMART" id="SM00415">
    <property type="entry name" value="HSF"/>
    <property type="match status" value="1"/>
</dbReference>
<dbReference type="STRING" id="879819.A0A0J1AY52"/>
<gene>
    <name evidence="8" type="ORF">CC85DRAFT_287674</name>
</gene>